<dbReference type="SMART" id="SM00635">
    <property type="entry name" value="BID_2"/>
    <property type="match status" value="1"/>
</dbReference>
<dbReference type="InterPro" id="IPR008964">
    <property type="entry name" value="Invasin/intimin_cell_adhesion"/>
</dbReference>
<organism evidence="3 4">
    <name type="scientific">Gaopeijia maritima</name>
    <dbReference type="NCBI Taxonomy" id="3119007"/>
    <lineage>
        <taxon>Bacteria</taxon>
        <taxon>Pseudomonadati</taxon>
        <taxon>Gemmatimonadota</taxon>
        <taxon>Longimicrobiia</taxon>
        <taxon>Gaopeijiales</taxon>
        <taxon>Gaopeijiaceae</taxon>
        <taxon>Gaopeijia</taxon>
    </lineage>
</organism>
<dbReference type="SUPFAM" id="SSF69322">
    <property type="entry name" value="Tricorn protease domain 2"/>
    <property type="match status" value="1"/>
</dbReference>
<evidence type="ECO:0000313" key="4">
    <source>
        <dbReference type="Proteomes" id="UP001484239"/>
    </source>
</evidence>
<keyword evidence="4" id="KW-1185">Reference proteome</keyword>
<dbReference type="Gene3D" id="2.60.40.1080">
    <property type="match status" value="1"/>
</dbReference>
<keyword evidence="1" id="KW-0732">Signal</keyword>
<dbReference type="EMBL" id="JBBHLI010000015">
    <property type="protein sequence ID" value="MEK9502787.1"/>
    <property type="molecule type" value="Genomic_DNA"/>
</dbReference>
<feature type="chain" id="PRO_5045845610" description="BIG2 domain-containing protein" evidence="1">
    <location>
        <begin position="23"/>
        <end position="684"/>
    </location>
</feature>
<evidence type="ECO:0000259" key="2">
    <source>
        <dbReference type="SMART" id="SM00635"/>
    </source>
</evidence>
<dbReference type="Proteomes" id="UP001484239">
    <property type="component" value="Unassembled WGS sequence"/>
</dbReference>
<protein>
    <recommendedName>
        <fullName evidence="2">BIG2 domain-containing protein</fullName>
    </recommendedName>
</protein>
<gene>
    <name evidence="3" type="ORF">WI372_17455</name>
</gene>
<dbReference type="RefSeq" id="WP_405281130.1">
    <property type="nucleotide sequence ID" value="NZ_JBBHLI010000015.1"/>
</dbReference>
<name>A0ABU9EDH7_9BACT</name>
<evidence type="ECO:0000313" key="3">
    <source>
        <dbReference type="EMBL" id="MEK9502787.1"/>
    </source>
</evidence>
<proteinExistence type="predicted"/>
<feature type="domain" description="BIG2" evidence="2">
    <location>
        <begin position="116"/>
        <end position="197"/>
    </location>
</feature>
<dbReference type="Gene3D" id="2.60.40.10">
    <property type="entry name" value="Immunoglobulins"/>
    <property type="match status" value="1"/>
</dbReference>
<reference evidence="3 4" key="1">
    <citation type="submission" date="2024-02" db="EMBL/GenBank/DDBJ databases">
        <title>A novel Gemmatimonadota bacterium.</title>
        <authorList>
            <person name="Du Z.-J."/>
            <person name="Ye Y.-Q."/>
        </authorList>
    </citation>
    <scope>NUCLEOTIDE SEQUENCE [LARGE SCALE GENOMIC DNA]</scope>
    <source>
        <strain evidence="3 4">DH-20</strain>
    </source>
</reference>
<sequence>MRSVRALVALFALALLPSAAFAQTGSDAAVRLLAQPERVQLERGTTAPLRIVAVDAAGNEVSGAEVRVVAPRGTLTWADGVVTALEAGQHQVIATLASEGSDPITLQVPVTVDWPAVARIEIEAADEGGLYTGTSLRLRARALHADGSPRPDAAIEWSSSAPGVASVDPWGVVSAVGTGAVTVRAAAEGVTGETAFEVAAFPATELRLEGGPGPAALVKTGDVVRWQAVAVDAAGNEVTDLPITWTHTALALDTVRTGDAAGGQIREGAFVADAPGLYSVMASAGPLTARTTVRAEPRDVVRELEVVGHGLTQDYRTTDLWVFEGLDGRDYALTGSKVADGHTFLFDVTDPGNPIKIDSLQVNGRTVNDVKVSPDGRYAAISREGASDRRNGVVILDLAELPSLSVASIYDEGLTGGVHNMFATDDYLFALSNGDKYLILDVTDIYNPRYVSEYDHPDSRIHDVWVYDGIAYSAEWGTGIVVVDVGNGRWGGAIDNPVYVTHFPLPTGTTHAVFPYWSESAQKMYLFTGDEIMNRRGLSWAGYPSSMGSYSSRYDPETGLGGIPLTTTGYIQIVDFTDPEQPEMVGRYEVSEFGTHNFWVEDDVLYAAYYEGGVRAVDVSGELMGNLYTQGREMAVFKSAHPEGYTSNATMVWGAQPFKDHLFFSDTNSGLWAVRLLPKSRPIS</sequence>
<dbReference type="SUPFAM" id="SSF49373">
    <property type="entry name" value="Invasin/intimin cell-adhesion fragments"/>
    <property type="match status" value="1"/>
</dbReference>
<accession>A0ABU9EDH7</accession>
<feature type="signal peptide" evidence="1">
    <location>
        <begin position="1"/>
        <end position="22"/>
    </location>
</feature>
<dbReference type="InterPro" id="IPR003343">
    <property type="entry name" value="Big_2"/>
</dbReference>
<comment type="caution">
    <text evidence="3">The sequence shown here is derived from an EMBL/GenBank/DDBJ whole genome shotgun (WGS) entry which is preliminary data.</text>
</comment>
<dbReference type="InterPro" id="IPR013783">
    <property type="entry name" value="Ig-like_fold"/>
</dbReference>
<evidence type="ECO:0000256" key="1">
    <source>
        <dbReference type="SAM" id="SignalP"/>
    </source>
</evidence>